<reference evidence="7" key="2">
    <citation type="submission" date="2020-09" db="EMBL/GenBank/DDBJ databases">
        <authorList>
            <person name="Sun Q."/>
            <person name="Kim S."/>
        </authorList>
    </citation>
    <scope>NUCLEOTIDE SEQUENCE</scope>
    <source>
        <strain evidence="7">KCTC 32337</strain>
    </source>
</reference>
<evidence type="ECO:0000256" key="5">
    <source>
        <dbReference type="SAM" id="Phobius"/>
    </source>
</evidence>
<keyword evidence="2 5" id="KW-0812">Transmembrane</keyword>
<evidence type="ECO:0000313" key="7">
    <source>
        <dbReference type="EMBL" id="GGZ57469.1"/>
    </source>
</evidence>
<gene>
    <name evidence="7" type="ORF">GCM10011274_14630</name>
</gene>
<reference evidence="7" key="1">
    <citation type="journal article" date="2014" name="Int. J. Syst. Evol. Microbiol.">
        <title>Complete genome sequence of Corynebacterium casei LMG S-19264T (=DSM 44701T), isolated from a smear-ripened cheese.</title>
        <authorList>
            <consortium name="US DOE Joint Genome Institute (JGI-PGF)"/>
            <person name="Walter F."/>
            <person name="Albersmeier A."/>
            <person name="Kalinowski J."/>
            <person name="Ruckert C."/>
        </authorList>
    </citation>
    <scope>NUCLEOTIDE SEQUENCE</scope>
    <source>
        <strain evidence="7">KCTC 32337</strain>
    </source>
</reference>
<dbReference type="InterPro" id="IPR007016">
    <property type="entry name" value="O-antigen_ligase-rel_domated"/>
</dbReference>
<dbReference type="GO" id="GO:0016020">
    <property type="term" value="C:membrane"/>
    <property type="evidence" value="ECO:0007669"/>
    <property type="project" value="UniProtKB-SubCell"/>
</dbReference>
<sequence>MLGIVTFLYFYNQIVEFYQNSAVYARMFDLMSNFENEPRLDVYGRVYNSIGEFYLTGYGLGETTPNLYEYTKDKYPHNFVLEFWTEFGFLGLFFSLWFIYIGIKNCFSLGFDKYYNAVVITMYLFFLMNFMKSFTIYDSAILFFLTGVICKNTRTTSSSDNIYLKVSAA</sequence>
<protein>
    <recommendedName>
        <fullName evidence="6">O-antigen ligase-related domain-containing protein</fullName>
    </recommendedName>
</protein>
<accession>A0A8H9I8S9</accession>
<evidence type="ECO:0000259" key="6">
    <source>
        <dbReference type="Pfam" id="PF04932"/>
    </source>
</evidence>
<dbReference type="AlphaFoldDB" id="A0A8H9I8S9"/>
<feature type="domain" description="O-antigen ligase-related" evidence="6">
    <location>
        <begin position="4"/>
        <end position="94"/>
    </location>
</feature>
<dbReference type="Proteomes" id="UP000622604">
    <property type="component" value="Unassembled WGS sequence"/>
</dbReference>
<comment type="caution">
    <text evidence="7">The sequence shown here is derived from an EMBL/GenBank/DDBJ whole genome shotgun (WGS) entry which is preliminary data.</text>
</comment>
<organism evidence="7 8">
    <name type="scientific">Paraglaciecola chathamensis</name>
    <dbReference type="NCBI Taxonomy" id="368405"/>
    <lineage>
        <taxon>Bacteria</taxon>
        <taxon>Pseudomonadati</taxon>
        <taxon>Pseudomonadota</taxon>
        <taxon>Gammaproteobacteria</taxon>
        <taxon>Alteromonadales</taxon>
        <taxon>Alteromonadaceae</taxon>
        <taxon>Paraglaciecola</taxon>
    </lineage>
</organism>
<evidence type="ECO:0000256" key="4">
    <source>
        <dbReference type="ARBA" id="ARBA00023136"/>
    </source>
</evidence>
<evidence type="ECO:0000256" key="2">
    <source>
        <dbReference type="ARBA" id="ARBA00022692"/>
    </source>
</evidence>
<feature type="transmembrane region" description="Helical" evidence="5">
    <location>
        <begin position="83"/>
        <end position="102"/>
    </location>
</feature>
<keyword evidence="4 5" id="KW-0472">Membrane</keyword>
<evidence type="ECO:0000313" key="8">
    <source>
        <dbReference type="Proteomes" id="UP000622604"/>
    </source>
</evidence>
<keyword evidence="3 5" id="KW-1133">Transmembrane helix</keyword>
<comment type="subcellular location">
    <subcellularLocation>
        <location evidence="1">Membrane</location>
        <topology evidence="1">Multi-pass membrane protein</topology>
    </subcellularLocation>
</comment>
<evidence type="ECO:0000256" key="3">
    <source>
        <dbReference type="ARBA" id="ARBA00022989"/>
    </source>
</evidence>
<dbReference type="EMBL" id="BMZC01000003">
    <property type="protein sequence ID" value="GGZ57469.1"/>
    <property type="molecule type" value="Genomic_DNA"/>
</dbReference>
<dbReference type="Pfam" id="PF04932">
    <property type="entry name" value="Wzy_C"/>
    <property type="match status" value="1"/>
</dbReference>
<evidence type="ECO:0000256" key="1">
    <source>
        <dbReference type="ARBA" id="ARBA00004141"/>
    </source>
</evidence>
<feature type="transmembrane region" description="Helical" evidence="5">
    <location>
        <begin position="114"/>
        <end position="131"/>
    </location>
</feature>
<proteinExistence type="predicted"/>
<name>A0A8H9I8S9_9ALTE</name>